<proteinExistence type="predicted"/>
<name>A0A6J4JG78_9CHLR</name>
<sequence length="84" mass="9471">DDIAERLEEEVEISFSSLALHEQKKRHEDQRGLHKVFILYRQGRALETIAAETDLTVDQVRAILVPPVRSPVPEELEAPQKGAG</sequence>
<dbReference type="EMBL" id="CADCTR010001065">
    <property type="protein sequence ID" value="CAA9279748.1"/>
    <property type="molecule type" value="Genomic_DNA"/>
</dbReference>
<evidence type="ECO:0000313" key="1">
    <source>
        <dbReference type="EMBL" id="CAA9279748.1"/>
    </source>
</evidence>
<dbReference type="AlphaFoldDB" id="A0A6J4JG78"/>
<accession>A0A6J4JG78</accession>
<organism evidence="1">
    <name type="scientific">uncultured Chloroflexia bacterium</name>
    <dbReference type="NCBI Taxonomy" id="1672391"/>
    <lineage>
        <taxon>Bacteria</taxon>
        <taxon>Bacillati</taxon>
        <taxon>Chloroflexota</taxon>
        <taxon>Chloroflexia</taxon>
        <taxon>environmental samples</taxon>
    </lineage>
</organism>
<feature type="non-terminal residue" evidence="1">
    <location>
        <position position="1"/>
    </location>
</feature>
<protein>
    <submittedName>
        <fullName evidence="1">Uncharacterized protein</fullName>
    </submittedName>
</protein>
<gene>
    <name evidence="1" type="ORF">AVDCRST_MAG93-3110</name>
</gene>
<reference evidence="1" key="1">
    <citation type="submission" date="2020-02" db="EMBL/GenBank/DDBJ databases">
        <authorList>
            <person name="Meier V. D."/>
        </authorList>
    </citation>
    <scope>NUCLEOTIDE SEQUENCE</scope>
    <source>
        <strain evidence="1">AVDCRST_MAG93</strain>
    </source>
</reference>